<comment type="caution">
    <text evidence="2">The sequence shown here is derived from an EMBL/GenBank/DDBJ whole genome shotgun (WGS) entry which is preliminary data.</text>
</comment>
<gene>
    <name evidence="2" type="ORF">SNE40_010813</name>
</gene>
<accession>A0AAN8JUT8</accession>
<evidence type="ECO:0000313" key="3">
    <source>
        <dbReference type="Proteomes" id="UP001347796"/>
    </source>
</evidence>
<feature type="region of interest" description="Disordered" evidence="1">
    <location>
        <begin position="71"/>
        <end position="90"/>
    </location>
</feature>
<name>A0AAN8JUT8_PATCE</name>
<dbReference type="EMBL" id="JAZGQO010000007">
    <property type="protein sequence ID" value="KAK6183307.1"/>
    <property type="molecule type" value="Genomic_DNA"/>
</dbReference>
<keyword evidence="3" id="KW-1185">Reference proteome</keyword>
<sequence>MDNRHKVKLSVELRRFADLLERSIGKLKTENEVGDIKAEPVDKQVDEDEIKKTTKEVRNLIDELYVELFGEGPDDESESESKPMDQASLMETPKGTKVYCLECGECGSKYIGITSSSLKVCKSAIRSYINNDRELILHYRMVGHQIDKSTIVELEREKDETAREAKRRHVKEHAKKVGQKERNEQPLLNYHK</sequence>
<proteinExistence type="predicted"/>
<dbReference type="Proteomes" id="UP001347796">
    <property type="component" value="Unassembled WGS sequence"/>
</dbReference>
<evidence type="ECO:0000313" key="2">
    <source>
        <dbReference type="EMBL" id="KAK6183307.1"/>
    </source>
</evidence>
<feature type="region of interest" description="Disordered" evidence="1">
    <location>
        <begin position="156"/>
        <end position="192"/>
    </location>
</feature>
<protein>
    <submittedName>
        <fullName evidence="2">Uncharacterized protein</fullName>
    </submittedName>
</protein>
<organism evidence="2 3">
    <name type="scientific">Patella caerulea</name>
    <name type="common">Rayed Mediterranean limpet</name>
    <dbReference type="NCBI Taxonomy" id="87958"/>
    <lineage>
        <taxon>Eukaryota</taxon>
        <taxon>Metazoa</taxon>
        <taxon>Spiralia</taxon>
        <taxon>Lophotrochozoa</taxon>
        <taxon>Mollusca</taxon>
        <taxon>Gastropoda</taxon>
        <taxon>Patellogastropoda</taxon>
        <taxon>Patelloidea</taxon>
        <taxon>Patellidae</taxon>
        <taxon>Patella</taxon>
    </lineage>
</organism>
<reference evidence="2 3" key="1">
    <citation type="submission" date="2024-01" db="EMBL/GenBank/DDBJ databases">
        <title>The genome of the rayed Mediterranean limpet Patella caerulea (Linnaeus, 1758).</title>
        <authorList>
            <person name="Anh-Thu Weber A."/>
            <person name="Halstead-Nussloch G."/>
        </authorList>
    </citation>
    <scope>NUCLEOTIDE SEQUENCE [LARGE SCALE GENOMIC DNA]</scope>
    <source>
        <strain evidence="2">AATW-2023a</strain>
        <tissue evidence="2">Whole specimen</tissue>
    </source>
</reference>
<dbReference type="AlphaFoldDB" id="A0AAN8JUT8"/>
<feature type="compositionally biased region" description="Basic residues" evidence="1">
    <location>
        <begin position="165"/>
        <end position="177"/>
    </location>
</feature>
<evidence type="ECO:0000256" key="1">
    <source>
        <dbReference type="SAM" id="MobiDB-lite"/>
    </source>
</evidence>